<accession>A0A7I7SY50</accession>
<dbReference type="AlphaFoldDB" id="A0A7I7SY50"/>
<gene>
    <name evidence="1" type="ORF">MSAR_46860</name>
</gene>
<name>A0A7I7SY50_9MYCO</name>
<evidence type="ECO:0000313" key="1">
    <source>
        <dbReference type="EMBL" id="BBY61550.1"/>
    </source>
</evidence>
<organism evidence="1 2">
    <name type="scientific">Mycolicibacterium sarraceniae</name>
    <dbReference type="NCBI Taxonomy" id="1534348"/>
    <lineage>
        <taxon>Bacteria</taxon>
        <taxon>Bacillati</taxon>
        <taxon>Actinomycetota</taxon>
        <taxon>Actinomycetes</taxon>
        <taxon>Mycobacteriales</taxon>
        <taxon>Mycobacteriaceae</taxon>
        <taxon>Mycolicibacterium</taxon>
    </lineage>
</organism>
<dbReference type="EMBL" id="AP022595">
    <property type="protein sequence ID" value="BBY61550.1"/>
    <property type="molecule type" value="Genomic_DNA"/>
</dbReference>
<evidence type="ECO:0000313" key="2">
    <source>
        <dbReference type="Proteomes" id="UP000466445"/>
    </source>
</evidence>
<dbReference type="RefSeq" id="WP_163700964.1">
    <property type="nucleotide sequence ID" value="NZ_AP022595.1"/>
</dbReference>
<dbReference type="Proteomes" id="UP000466445">
    <property type="component" value="Chromosome"/>
</dbReference>
<dbReference type="KEGG" id="msar:MSAR_46860"/>
<sequence length="75" mass="7683">MAQKPAEQRAGPARIVGVQNAYSLLIPGTGSVGRLEENAAAGSITRSTTAIAELDDVPSETLAHGDGVEAFFDEG</sequence>
<reference evidence="1 2" key="1">
    <citation type="journal article" date="2019" name="Emerg. Microbes Infect.">
        <title>Comprehensive subspecies identification of 175 nontuberculous mycobacteria species based on 7547 genomic profiles.</title>
        <authorList>
            <person name="Matsumoto Y."/>
            <person name="Kinjo T."/>
            <person name="Motooka D."/>
            <person name="Nabeya D."/>
            <person name="Jung N."/>
            <person name="Uechi K."/>
            <person name="Horii T."/>
            <person name="Iida T."/>
            <person name="Fujita J."/>
            <person name="Nakamura S."/>
        </authorList>
    </citation>
    <scope>NUCLEOTIDE SEQUENCE [LARGE SCALE GENOMIC DNA]</scope>
    <source>
        <strain evidence="1 2">JCM 30395</strain>
    </source>
</reference>
<keyword evidence="2" id="KW-1185">Reference proteome</keyword>
<protein>
    <submittedName>
        <fullName evidence="1">Uncharacterized protein</fullName>
    </submittedName>
</protein>
<proteinExistence type="predicted"/>